<comment type="function">
    <text evidence="2">Involved in the storage or transport of lipids necessary for membrane maintenance under stressful conditions. Displays a binding preference for lysophospholipids.</text>
</comment>
<evidence type="ECO:0000313" key="5">
    <source>
        <dbReference type="Proteomes" id="UP000651010"/>
    </source>
</evidence>
<keyword evidence="2" id="KW-0998">Cell outer membrane</keyword>
<evidence type="ECO:0000313" key="4">
    <source>
        <dbReference type="EMBL" id="MBE1161945.1"/>
    </source>
</evidence>
<dbReference type="InterPro" id="IPR002446">
    <property type="entry name" value="Lipocalin_bac"/>
</dbReference>
<dbReference type="PANTHER" id="PTHR10612">
    <property type="entry name" value="APOLIPOPROTEIN D"/>
    <property type="match status" value="1"/>
</dbReference>
<evidence type="ECO:0000259" key="3">
    <source>
        <dbReference type="Pfam" id="PF08212"/>
    </source>
</evidence>
<dbReference type="InterPro" id="IPR000566">
    <property type="entry name" value="Lipocln_cytosolic_FA-bd_dom"/>
</dbReference>
<keyword evidence="2" id="KW-0449">Lipoprotein</keyword>
<evidence type="ECO:0000256" key="1">
    <source>
        <dbReference type="ARBA" id="ARBA00006889"/>
    </source>
</evidence>
<dbReference type="CDD" id="cd19438">
    <property type="entry name" value="lipocalin_Blc-like"/>
    <property type="match status" value="1"/>
</dbReference>
<organism evidence="4 5">
    <name type="scientific">Dyella acidiphila</name>
    <dbReference type="NCBI Taxonomy" id="2775866"/>
    <lineage>
        <taxon>Bacteria</taxon>
        <taxon>Pseudomonadati</taxon>
        <taxon>Pseudomonadota</taxon>
        <taxon>Gammaproteobacteria</taxon>
        <taxon>Lysobacterales</taxon>
        <taxon>Rhodanobacteraceae</taxon>
        <taxon>Dyella</taxon>
    </lineage>
</organism>
<dbReference type="PIRSF" id="PIRSF036893">
    <property type="entry name" value="Lipocalin_ApoD"/>
    <property type="match status" value="1"/>
</dbReference>
<dbReference type="InterPro" id="IPR047202">
    <property type="entry name" value="Lipocalin_Blc-like_dom"/>
</dbReference>
<sequence length="155" mass="17674">MPHVAQVDLPRYMGRWYVIASIPSFPERHAYNAVESYTLLADGRIATDFRYRNASFAAPVKTMHPVGTVQPGTGNAVWGEQFVWPIKAEYVIAYLDSDYRTVIVGRSKRDYVWIMARTPTLPEHDYAQLVSKVAELGYDTGKLRRVPQQWPEATP</sequence>
<keyword evidence="5" id="KW-1185">Reference proteome</keyword>
<dbReference type="Gene3D" id="2.40.128.20">
    <property type="match status" value="1"/>
</dbReference>
<dbReference type="SUPFAM" id="SSF50814">
    <property type="entry name" value="Lipocalins"/>
    <property type="match status" value="1"/>
</dbReference>
<dbReference type="PANTHER" id="PTHR10612:SF34">
    <property type="entry name" value="APOLIPOPROTEIN D"/>
    <property type="match status" value="1"/>
</dbReference>
<comment type="similarity">
    <text evidence="1 2">Belongs to the calycin superfamily. Lipocalin family.</text>
</comment>
<protein>
    <recommendedName>
        <fullName evidence="2">Outer membrane lipoprotein Blc</fullName>
    </recommendedName>
</protein>
<gene>
    <name evidence="4" type="ORF">IGX34_16295</name>
</gene>
<reference evidence="4 5" key="1">
    <citation type="submission" date="2020-09" db="EMBL/GenBank/DDBJ databases">
        <title>Dyella sp. 7MK23 isolated from forest soil.</title>
        <authorList>
            <person name="Fu J."/>
        </authorList>
    </citation>
    <scope>NUCLEOTIDE SEQUENCE [LARGE SCALE GENOMIC DNA]</scope>
    <source>
        <strain evidence="4 5">7MK23</strain>
    </source>
</reference>
<feature type="domain" description="Lipocalin/cytosolic fatty-acid binding" evidence="3">
    <location>
        <begin position="7"/>
        <end position="148"/>
    </location>
</feature>
<dbReference type="PRINTS" id="PR01171">
    <property type="entry name" value="BCTLIPOCALIN"/>
</dbReference>
<dbReference type="InterPro" id="IPR022271">
    <property type="entry name" value="Lipocalin_ApoD"/>
</dbReference>
<proteinExistence type="inferred from homology"/>
<dbReference type="Pfam" id="PF08212">
    <property type="entry name" value="Lipocalin_2"/>
    <property type="match status" value="1"/>
</dbReference>
<comment type="caution">
    <text evidence="4">The sequence shown here is derived from an EMBL/GenBank/DDBJ whole genome shotgun (WGS) entry which is preliminary data.</text>
</comment>
<comment type="subunit">
    <text evidence="2">Homodimer.</text>
</comment>
<name>A0ABR9GD43_9GAMM</name>
<comment type="subcellular location">
    <subcellularLocation>
        <location evidence="2">Cell outer membrane</location>
    </subcellularLocation>
</comment>
<keyword evidence="2" id="KW-0446">Lipid-binding</keyword>
<keyword evidence="2" id="KW-0472">Membrane</keyword>
<dbReference type="Proteomes" id="UP000651010">
    <property type="component" value="Unassembled WGS sequence"/>
</dbReference>
<dbReference type="EMBL" id="JACZZA010000011">
    <property type="protein sequence ID" value="MBE1161945.1"/>
    <property type="molecule type" value="Genomic_DNA"/>
</dbReference>
<evidence type="ECO:0000256" key="2">
    <source>
        <dbReference type="PIRNR" id="PIRNR036893"/>
    </source>
</evidence>
<accession>A0ABR9GD43</accession>
<dbReference type="InterPro" id="IPR012674">
    <property type="entry name" value="Calycin"/>
</dbReference>